<protein>
    <submittedName>
        <fullName evidence="1">Uncharacterized protein</fullName>
    </submittedName>
</protein>
<sequence>MLFHREVRGYISHHKLHGVTMSSYFHIYLDLQRP</sequence>
<name>A0A2P2JYW5_RHIMU</name>
<dbReference type="AlphaFoldDB" id="A0A2P2JYW5"/>
<dbReference type="EMBL" id="GGEC01018168">
    <property type="protein sequence ID" value="MBW98651.1"/>
    <property type="molecule type" value="Transcribed_RNA"/>
</dbReference>
<accession>A0A2P2JYW5</accession>
<reference evidence="1" key="1">
    <citation type="submission" date="2018-02" db="EMBL/GenBank/DDBJ databases">
        <title>Rhizophora mucronata_Transcriptome.</title>
        <authorList>
            <person name="Meera S.P."/>
            <person name="Sreeshan A."/>
            <person name="Augustine A."/>
        </authorList>
    </citation>
    <scope>NUCLEOTIDE SEQUENCE</scope>
    <source>
        <tissue evidence="1">Leaf</tissue>
    </source>
</reference>
<proteinExistence type="predicted"/>
<evidence type="ECO:0000313" key="1">
    <source>
        <dbReference type="EMBL" id="MBW98651.1"/>
    </source>
</evidence>
<organism evidence="1">
    <name type="scientific">Rhizophora mucronata</name>
    <name type="common">Asiatic mangrove</name>
    <dbReference type="NCBI Taxonomy" id="61149"/>
    <lineage>
        <taxon>Eukaryota</taxon>
        <taxon>Viridiplantae</taxon>
        <taxon>Streptophyta</taxon>
        <taxon>Embryophyta</taxon>
        <taxon>Tracheophyta</taxon>
        <taxon>Spermatophyta</taxon>
        <taxon>Magnoliopsida</taxon>
        <taxon>eudicotyledons</taxon>
        <taxon>Gunneridae</taxon>
        <taxon>Pentapetalae</taxon>
        <taxon>rosids</taxon>
        <taxon>fabids</taxon>
        <taxon>Malpighiales</taxon>
        <taxon>Rhizophoraceae</taxon>
        <taxon>Rhizophora</taxon>
    </lineage>
</organism>